<keyword evidence="9 15" id="KW-0479">Metal-binding</keyword>
<keyword evidence="10 15" id="KW-0660">Purine salvage</keyword>
<dbReference type="InterPro" id="IPR005904">
    <property type="entry name" value="Hxn_phspho_trans"/>
</dbReference>
<keyword evidence="18" id="KW-1185">Reference proteome</keyword>
<evidence type="ECO:0000256" key="14">
    <source>
        <dbReference type="ARBA" id="ARBA00049402"/>
    </source>
</evidence>
<evidence type="ECO:0000256" key="3">
    <source>
        <dbReference type="ARBA" id="ARBA00004669"/>
    </source>
</evidence>
<dbReference type="SUPFAM" id="SSF53271">
    <property type="entry name" value="PRTase-like"/>
    <property type="match status" value="1"/>
</dbReference>
<dbReference type="PANTHER" id="PTHR43340:SF1">
    <property type="entry name" value="HYPOXANTHINE PHOSPHORIBOSYLTRANSFERASE"/>
    <property type="match status" value="1"/>
</dbReference>
<dbReference type="PANTHER" id="PTHR43340">
    <property type="entry name" value="HYPOXANTHINE-GUANINE PHOSPHORIBOSYLTRANSFERASE"/>
    <property type="match status" value="1"/>
</dbReference>
<evidence type="ECO:0000256" key="8">
    <source>
        <dbReference type="ARBA" id="ARBA00022679"/>
    </source>
</evidence>
<evidence type="ECO:0000313" key="17">
    <source>
        <dbReference type="EMBL" id="OAQ20965.1"/>
    </source>
</evidence>
<evidence type="ECO:0000313" key="18">
    <source>
        <dbReference type="Proteomes" id="UP000078390"/>
    </source>
</evidence>
<dbReference type="Pfam" id="PF00156">
    <property type="entry name" value="Pribosyltran"/>
    <property type="match status" value="1"/>
</dbReference>
<name>A0A179D4H0_9BACT</name>
<evidence type="ECO:0000256" key="9">
    <source>
        <dbReference type="ARBA" id="ARBA00022723"/>
    </source>
</evidence>
<evidence type="ECO:0000256" key="2">
    <source>
        <dbReference type="ARBA" id="ARBA00004496"/>
    </source>
</evidence>
<evidence type="ECO:0000256" key="4">
    <source>
        <dbReference type="ARBA" id="ARBA00008391"/>
    </source>
</evidence>
<dbReference type="NCBIfam" id="TIGR01203">
    <property type="entry name" value="HGPRTase"/>
    <property type="match status" value="1"/>
</dbReference>
<dbReference type="InterPro" id="IPR000836">
    <property type="entry name" value="PRTase_dom"/>
</dbReference>
<proteinExistence type="inferred from homology"/>
<evidence type="ECO:0000256" key="15">
    <source>
        <dbReference type="RuleBase" id="RU364099"/>
    </source>
</evidence>
<dbReference type="GO" id="GO:0000166">
    <property type="term" value="F:nucleotide binding"/>
    <property type="evidence" value="ECO:0007669"/>
    <property type="project" value="UniProtKB-KW"/>
</dbReference>
<dbReference type="Gene3D" id="3.40.50.2020">
    <property type="match status" value="1"/>
</dbReference>
<dbReference type="PATRIC" id="fig|999894.6.peg.887"/>
<comment type="pathway">
    <text evidence="3 15">Purine metabolism; IMP biosynthesis via salvage pathway; IMP from hypoxanthine: step 1/1.</text>
</comment>
<keyword evidence="7 15" id="KW-0328">Glycosyltransferase</keyword>
<keyword evidence="12 15" id="KW-0460">Magnesium</keyword>
<keyword evidence="6 15" id="KW-0963">Cytoplasm</keyword>
<dbReference type="GO" id="GO:0032263">
    <property type="term" value="P:GMP salvage"/>
    <property type="evidence" value="ECO:0007669"/>
    <property type="project" value="TreeGrafter"/>
</dbReference>
<comment type="catalytic activity">
    <reaction evidence="13">
        <text>GMP + diphosphate = guanine + 5-phospho-alpha-D-ribose 1-diphosphate</text>
        <dbReference type="Rhea" id="RHEA:25424"/>
        <dbReference type="ChEBI" id="CHEBI:16235"/>
        <dbReference type="ChEBI" id="CHEBI:33019"/>
        <dbReference type="ChEBI" id="CHEBI:58017"/>
        <dbReference type="ChEBI" id="CHEBI:58115"/>
        <dbReference type="EC" id="2.4.2.8"/>
    </reaction>
    <physiologicalReaction direction="right-to-left" evidence="13">
        <dbReference type="Rhea" id="RHEA:25426"/>
    </physiologicalReaction>
</comment>
<evidence type="ECO:0000256" key="12">
    <source>
        <dbReference type="ARBA" id="ARBA00022842"/>
    </source>
</evidence>
<evidence type="ECO:0000256" key="1">
    <source>
        <dbReference type="ARBA" id="ARBA00001946"/>
    </source>
</evidence>
<keyword evidence="8 15" id="KW-0808">Transferase</keyword>
<dbReference type="GO" id="GO:0032264">
    <property type="term" value="P:IMP salvage"/>
    <property type="evidence" value="ECO:0007669"/>
    <property type="project" value="UniProtKB-UniPathway"/>
</dbReference>
<evidence type="ECO:0000256" key="5">
    <source>
        <dbReference type="ARBA" id="ARBA00011895"/>
    </source>
</evidence>
<comment type="subcellular location">
    <subcellularLocation>
        <location evidence="2 15">Cytoplasm</location>
    </subcellularLocation>
</comment>
<evidence type="ECO:0000256" key="10">
    <source>
        <dbReference type="ARBA" id="ARBA00022726"/>
    </source>
</evidence>
<evidence type="ECO:0000256" key="7">
    <source>
        <dbReference type="ARBA" id="ARBA00022676"/>
    </source>
</evidence>
<dbReference type="RefSeq" id="WP_068669728.1">
    <property type="nucleotide sequence ID" value="NZ_LWLG01000004.1"/>
</dbReference>
<feature type="domain" description="Phosphoribosyltransferase" evidence="16">
    <location>
        <begin position="8"/>
        <end position="159"/>
    </location>
</feature>
<dbReference type="GO" id="GO:0006178">
    <property type="term" value="P:guanine salvage"/>
    <property type="evidence" value="ECO:0007669"/>
    <property type="project" value="TreeGrafter"/>
</dbReference>
<dbReference type="STRING" id="999894.TDIS_0891"/>
<accession>A0A179D4H0</accession>
<comment type="cofactor">
    <cofactor evidence="1 15">
        <name>Mg(2+)</name>
        <dbReference type="ChEBI" id="CHEBI:18420"/>
    </cofactor>
</comment>
<dbReference type="UniPathway" id="UPA00591">
    <property type="reaction ID" value="UER00648"/>
</dbReference>
<comment type="caution">
    <text evidence="17">The sequence shown here is derived from an EMBL/GenBank/DDBJ whole genome shotgun (WGS) entry which is preliminary data.</text>
</comment>
<evidence type="ECO:0000256" key="11">
    <source>
        <dbReference type="ARBA" id="ARBA00022741"/>
    </source>
</evidence>
<comment type="similarity">
    <text evidence="4 15">Belongs to the purine/pyrimidine phosphoribosyltransferase family.</text>
</comment>
<dbReference type="InterPro" id="IPR029057">
    <property type="entry name" value="PRTase-like"/>
</dbReference>
<keyword evidence="11 15" id="KW-0547">Nucleotide-binding</keyword>
<dbReference type="InterPro" id="IPR050408">
    <property type="entry name" value="HGPRT"/>
</dbReference>
<organism evidence="17 18">
    <name type="scientific">Thermosulfurimonas dismutans</name>
    <dbReference type="NCBI Taxonomy" id="999894"/>
    <lineage>
        <taxon>Bacteria</taxon>
        <taxon>Pseudomonadati</taxon>
        <taxon>Thermodesulfobacteriota</taxon>
        <taxon>Thermodesulfobacteria</taxon>
        <taxon>Thermodesulfobacteriales</taxon>
        <taxon>Thermodesulfobacteriaceae</taxon>
        <taxon>Thermosulfurimonas</taxon>
    </lineage>
</organism>
<dbReference type="EMBL" id="LWLG01000004">
    <property type="protein sequence ID" value="OAQ20965.1"/>
    <property type="molecule type" value="Genomic_DNA"/>
</dbReference>
<comment type="catalytic activity">
    <reaction evidence="14">
        <text>IMP + diphosphate = hypoxanthine + 5-phospho-alpha-D-ribose 1-diphosphate</text>
        <dbReference type="Rhea" id="RHEA:17973"/>
        <dbReference type="ChEBI" id="CHEBI:17368"/>
        <dbReference type="ChEBI" id="CHEBI:33019"/>
        <dbReference type="ChEBI" id="CHEBI:58017"/>
        <dbReference type="ChEBI" id="CHEBI:58053"/>
        <dbReference type="EC" id="2.4.2.8"/>
    </reaction>
    <physiologicalReaction direction="right-to-left" evidence="14">
        <dbReference type="Rhea" id="RHEA:17975"/>
    </physiologicalReaction>
</comment>
<dbReference type="GO" id="GO:0052657">
    <property type="term" value="F:guanine phosphoribosyltransferase activity"/>
    <property type="evidence" value="ECO:0007669"/>
    <property type="project" value="UniProtKB-ARBA"/>
</dbReference>
<dbReference type="EC" id="2.4.2.8" evidence="5 15"/>
<dbReference type="GO" id="GO:0006166">
    <property type="term" value="P:purine ribonucleoside salvage"/>
    <property type="evidence" value="ECO:0007669"/>
    <property type="project" value="UniProtKB-KW"/>
</dbReference>
<dbReference type="FunFam" id="3.40.50.2020:FF:000006">
    <property type="entry name" value="Hypoxanthine phosphoribosyltransferase"/>
    <property type="match status" value="1"/>
</dbReference>
<dbReference type="GO" id="GO:0046100">
    <property type="term" value="P:hypoxanthine metabolic process"/>
    <property type="evidence" value="ECO:0007669"/>
    <property type="project" value="TreeGrafter"/>
</dbReference>
<sequence>MAESLKIILSPEEITQRLKELGEEISREYEDKPLVLIGVLKGAFVFLADLMRVLRLPQVEVDFVRLKSYGFSDTSTGEVQITKDVELPLKGKHVLVVEDIVDTGYTLAYLKDHLLLHEPASVKICCFIDKAERRQIPVEIHFKAFEIPKGFLVGYGLDYAERYRHLPGVYEVIKK</sequence>
<dbReference type="Proteomes" id="UP000078390">
    <property type="component" value="Unassembled WGS sequence"/>
</dbReference>
<dbReference type="GO" id="GO:0004422">
    <property type="term" value="F:hypoxanthine phosphoribosyltransferase activity"/>
    <property type="evidence" value="ECO:0007669"/>
    <property type="project" value="InterPro"/>
</dbReference>
<evidence type="ECO:0000256" key="6">
    <source>
        <dbReference type="ARBA" id="ARBA00022490"/>
    </source>
</evidence>
<protein>
    <recommendedName>
        <fullName evidence="5 15">Hypoxanthine phosphoribosyltransferase</fullName>
        <ecNumber evidence="5 15">2.4.2.8</ecNumber>
    </recommendedName>
</protein>
<dbReference type="GO" id="GO:0005829">
    <property type="term" value="C:cytosol"/>
    <property type="evidence" value="ECO:0007669"/>
    <property type="project" value="TreeGrafter"/>
</dbReference>
<dbReference type="AlphaFoldDB" id="A0A179D4H0"/>
<evidence type="ECO:0000259" key="16">
    <source>
        <dbReference type="Pfam" id="PF00156"/>
    </source>
</evidence>
<dbReference type="OrthoDB" id="9802824at2"/>
<evidence type="ECO:0000256" key="13">
    <source>
        <dbReference type="ARBA" id="ARBA00048811"/>
    </source>
</evidence>
<reference evidence="17 18" key="1">
    <citation type="submission" date="2016-04" db="EMBL/GenBank/DDBJ databases">
        <title>Genome analysis of Thermosulfurimonas dismutans, the first thermophilic sulfur-disproportionating bacterium of the phylum Thermodesulfobacteria.</title>
        <authorList>
            <person name="Mardanov A.V."/>
            <person name="Beletsky A.V."/>
            <person name="Kadnikov V.V."/>
            <person name="Slobodkin A.I."/>
            <person name="Ravin N.V."/>
        </authorList>
    </citation>
    <scope>NUCLEOTIDE SEQUENCE [LARGE SCALE GENOMIC DNA]</scope>
    <source>
        <strain evidence="17 18">S95</strain>
    </source>
</reference>
<dbReference type="GO" id="GO:0000287">
    <property type="term" value="F:magnesium ion binding"/>
    <property type="evidence" value="ECO:0007669"/>
    <property type="project" value="TreeGrafter"/>
</dbReference>
<gene>
    <name evidence="17" type="ORF">TDIS_0891</name>
</gene>
<dbReference type="CDD" id="cd06223">
    <property type="entry name" value="PRTases_typeI"/>
    <property type="match status" value="1"/>
</dbReference>